<accession>A0AAV1DX19</accession>
<dbReference type="Gene3D" id="2.70.98.10">
    <property type="match status" value="1"/>
</dbReference>
<organism evidence="2 3">
    <name type="scientific">Oldenlandia corymbosa var. corymbosa</name>
    <dbReference type="NCBI Taxonomy" id="529605"/>
    <lineage>
        <taxon>Eukaryota</taxon>
        <taxon>Viridiplantae</taxon>
        <taxon>Streptophyta</taxon>
        <taxon>Embryophyta</taxon>
        <taxon>Tracheophyta</taxon>
        <taxon>Spermatophyta</taxon>
        <taxon>Magnoliopsida</taxon>
        <taxon>eudicotyledons</taxon>
        <taxon>Gunneridae</taxon>
        <taxon>Pentapetalae</taxon>
        <taxon>asterids</taxon>
        <taxon>lamiids</taxon>
        <taxon>Gentianales</taxon>
        <taxon>Rubiaceae</taxon>
        <taxon>Rubioideae</taxon>
        <taxon>Spermacoceae</taxon>
        <taxon>Hedyotis-Oldenlandia complex</taxon>
        <taxon>Oldenlandia</taxon>
    </lineage>
</organism>
<dbReference type="Proteomes" id="UP001161247">
    <property type="component" value="Chromosome 6"/>
</dbReference>
<gene>
    <name evidence="2" type="ORF">OLC1_LOCUS18802</name>
</gene>
<keyword evidence="3" id="KW-1185">Reference proteome</keyword>
<dbReference type="SUPFAM" id="SSF74650">
    <property type="entry name" value="Galactose mutarotase-like"/>
    <property type="match status" value="1"/>
</dbReference>
<dbReference type="CDD" id="cd10320">
    <property type="entry name" value="RGL4_N"/>
    <property type="match status" value="1"/>
</dbReference>
<dbReference type="AlphaFoldDB" id="A0AAV1DX19"/>
<dbReference type="GO" id="GO:0003824">
    <property type="term" value="F:catalytic activity"/>
    <property type="evidence" value="ECO:0007669"/>
    <property type="project" value="InterPro"/>
</dbReference>
<dbReference type="GO" id="GO:0030246">
    <property type="term" value="F:carbohydrate binding"/>
    <property type="evidence" value="ECO:0007669"/>
    <property type="project" value="InterPro"/>
</dbReference>
<dbReference type="PANTHER" id="PTHR32018:SF50">
    <property type="entry name" value="RHAMNOGALACTURONAN ENDOLYASE"/>
    <property type="match status" value="1"/>
</dbReference>
<keyword evidence="1" id="KW-0732">Signal</keyword>
<feature type="signal peptide" evidence="1">
    <location>
        <begin position="1"/>
        <end position="26"/>
    </location>
</feature>
<evidence type="ECO:0000313" key="2">
    <source>
        <dbReference type="EMBL" id="CAI9111385.1"/>
    </source>
</evidence>
<reference evidence="2" key="1">
    <citation type="submission" date="2023-03" db="EMBL/GenBank/DDBJ databases">
        <authorList>
            <person name="Julca I."/>
        </authorList>
    </citation>
    <scope>NUCLEOTIDE SEQUENCE</scope>
</reference>
<proteinExistence type="predicted"/>
<dbReference type="InterPro" id="IPR011013">
    <property type="entry name" value="Gal_mutarotase_sf_dom"/>
</dbReference>
<sequence>MVDGRRRRSLQFWWLMFWANITLLHSCLEQREGVARGVALASAPAVKLLVEDDQVIMQNGIVKLTLSTPKGRVLGISYNGVENLLETRHHEKYRGYWDLVWGRHETTDLLEATRYNVVMETEDQVEISFTRKWNVSLGHRMAPLNVDKRFVTLRGSPGFYTYAVLERPNRAPAFDLKELRVVLKLESDKFHYMAISDRKQRLMPMPEDRRTGRKLDYSEAVLLTKPINPQFKGEVDDKYFYSVDNIANRVYGWVRSDPSIGFWMITPSDEFRTGGPFKQDLTTHVGPNLLNMFVSGHYAGDDLALKFKNGEAWKKVFGPVFVYLNSHNNSKNTPYSLLWNDAKQQMLNEVLKWPYTFPHSPDFVKPYKRARVSGQILVHDWYSF</sequence>
<dbReference type="InterPro" id="IPR014718">
    <property type="entry name" value="GH-type_carb-bd"/>
</dbReference>
<dbReference type="InterPro" id="IPR051850">
    <property type="entry name" value="Polysacch_Lyase_4"/>
</dbReference>
<evidence type="ECO:0000256" key="1">
    <source>
        <dbReference type="SAM" id="SignalP"/>
    </source>
</evidence>
<dbReference type="InterPro" id="IPR010325">
    <property type="entry name" value="Rhamnogal_lyase"/>
</dbReference>
<name>A0AAV1DX19_OLDCO</name>
<protein>
    <submittedName>
        <fullName evidence="2">OLC1v1011603C1</fullName>
    </submittedName>
</protein>
<feature type="chain" id="PRO_5044010151" evidence="1">
    <location>
        <begin position="27"/>
        <end position="384"/>
    </location>
</feature>
<dbReference type="GO" id="GO:0005975">
    <property type="term" value="P:carbohydrate metabolic process"/>
    <property type="evidence" value="ECO:0007669"/>
    <property type="project" value="InterPro"/>
</dbReference>
<evidence type="ECO:0000313" key="3">
    <source>
        <dbReference type="Proteomes" id="UP001161247"/>
    </source>
</evidence>
<dbReference type="PANTHER" id="PTHR32018">
    <property type="entry name" value="RHAMNOGALACTURONATE LYASE FAMILY PROTEIN"/>
    <property type="match status" value="1"/>
</dbReference>
<dbReference type="Pfam" id="PF06045">
    <property type="entry name" value="Rhamnogal_lyase"/>
    <property type="match status" value="1"/>
</dbReference>
<dbReference type="EMBL" id="OX459123">
    <property type="protein sequence ID" value="CAI9111385.1"/>
    <property type="molecule type" value="Genomic_DNA"/>
</dbReference>